<sequence length="150" mass="16926">LDHPNNKCVPVKQCGCMYEGRYYTPDSTFWADKMCTKKCSCSPESGQVKCTATKCKESEVCDTRNGVRDCYPLSYGTCQGSGDPHYRTFDGKAFDFQGTCTYYLSKLVDLSDSSLVPFEVLVKNENRVLVLFNHVFSNAPYWLSDPGLLY</sequence>
<name>A0AAY5EGK2_ELEEL</name>
<dbReference type="InterPro" id="IPR052424">
    <property type="entry name" value="Kielin_Chordin-BMP_Reg"/>
</dbReference>
<evidence type="ECO:0000313" key="5">
    <source>
        <dbReference type="Ensembl" id="ENSEEEP00000055983.1"/>
    </source>
</evidence>
<dbReference type="InterPro" id="IPR025615">
    <property type="entry name" value="TILa_dom"/>
</dbReference>
<reference evidence="5 6" key="1">
    <citation type="submission" date="2020-05" db="EMBL/GenBank/DDBJ databases">
        <title>Electrophorus electricus (electric eel) genome, fEleEle1, primary haplotype.</title>
        <authorList>
            <person name="Myers G."/>
            <person name="Meyer A."/>
            <person name="Fedrigo O."/>
            <person name="Formenti G."/>
            <person name="Rhie A."/>
            <person name="Tracey A."/>
            <person name="Sims Y."/>
            <person name="Jarvis E.D."/>
        </authorList>
    </citation>
    <scope>NUCLEOTIDE SEQUENCE [LARGE SCALE GENOMIC DNA]</scope>
</reference>
<organism evidence="5 6">
    <name type="scientific">Electrophorus electricus</name>
    <name type="common">Electric eel</name>
    <name type="synonym">Gymnotus electricus</name>
    <dbReference type="NCBI Taxonomy" id="8005"/>
    <lineage>
        <taxon>Eukaryota</taxon>
        <taxon>Metazoa</taxon>
        <taxon>Chordata</taxon>
        <taxon>Craniata</taxon>
        <taxon>Vertebrata</taxon>
        <taxon>Euteleostomi</taxon>
        <taxon>Actinopterygii</taxon>
        <taxon>Neopterygii</taxon>
        <taxon>Teleostei</taxon>
        <taxon>Ostariophysi</taxon>
        <taxon>Gymnotiformes</taxon>
        <taxon>Gymnotoidei</taxon>
        <taxon>Gymnotidae</taxon>
        <taxon>Electrophorus</taxon>
    </lineage>
</organism>
<dbReference type="AlphaFoldDB" id="A0AAY5EGK2"/>
<accession>A0AAY5EGK2</accession>
<proteinExistence type="predicted"/>
<keyword evidence="2" id="KW-0964">Secreted</keyword>
<evidence type="ECO:0000313" key="6">
    <source>
        <dbReference type="Proteomes" id="UP000314983"/>
    </source>
</evidence>
<dbReference type="GeneTree" id="ENSGT00950000183155"/>
<dbReference type="GO" id="GO:0005576">
    <property type="term" value="C:extracellular region"/>
    <property type="evidence" value="ECO:0007669"/>
    <property type="project" value="UniProtKB-SubCell"/>
</dbReference>
<evidence type="ECO:0000256" key="3">
    <source>
        <dbReference type="ARBA" id="ARBA00022729"/>
    </source>
</evidence>
<comment type="subcellular location">
    <subcellularLocation>
        <location evidence="1">Secreted</location>
    </subcellularLocation>
</comment>
<dbReference type="PANTHER" id="PTHR46698:SF7">
    <property type="entry name" value="VWFD DOMAIN-CONTAINING PROTEIN"/>
    <property type="match status" value="1"/>
</dbReference>
<dbReference type="Proteomes" id="UP000314983">
    <property type="component" value="Chromosome 5"/>
</dbReference>
<dbReference type="Pfam" id="PF12714">
    <property type="entry name" value="TILa"/>
    <property type="match status" value="1"/>
</dbReference>
<feature type="domain" description="VWFD" evidence="4">
    <location>
        <begin position="76"/>
        <end position="150"/>
    </location>
</feature>
<dbReference type="Pfam" id="PF00094">
    <property type="entry name" value="VWD"/>
    <property type="match status" value="1"/>
</dbReference>
<dbReference type="GO" id="GO:0030513">
    <property type="term" value="P:positive regulation of BMP signaling pathway"/>
    <property type="evidence" value="ECO:0007669"/>
    <property type="project" value="TreeGrafter"/>
</dbReference>
<dbReference type="Ensembl" id="ENSEEET00000056345.1">
    <property type="protein sequence ID" value="ENSEEEP00000055983.1"/>
    <property type="gene ID" value="ENSEEEG00000026247.1"/>
</dbReference>
<evidence type="ECO:0000259" key="4">
    <source>
        <dbReference type="PROSITE" id="PS51233"/>
    </source>
</evidence>
<reference evidence="5" key="3">
    <citation type="submission" date="2025-09" db="UniProtKB">
        <authorList>
            <consortium name="Ensembl"/>
        </authorList>
    </citation>
    <scope>IDENTIFICATION</scope>
</reference>
<keyword evidence="6" id="KW-1185">Reference proteome</keyword>
<dbReference type="PANTHER" id="PTHR46698">
    <property type="entry name" value="CROSSVEINLESS 2"/>
    <property type="match status" value="1"/>
</dbReference>
<keyword evidence="3" id="KW-0732">Signal</keyword>
<evidence type="ECO:0000256" key="1">
    <source>
        <dbReference type="ARBA" id="ARBA00004613"/>
    </source>
</evidence>
<dbReference type="PROSITE" id="PS51233">
    <property type="entry name" value="VWFD"/>
    <property type="match status" value="1"/>
</dbReference>
<reference evidence="5" key="2">
    <citation type="submission" date="2025-08" db="UniProtKB">
        <authorList>
            <consortium name="Ensembl"/>
        </authorList>
    </citation>
    <scope>IDENTIFICATION</scope>
</reference>
<dbReference type="InterPro" id="IPR001846">
    <property type="entry name" value="VWF_type-D"/>
</dbReference>
<evidence type="ECO:0000256" key="2">
    <source>
        <dbReference type="ARBA" id="ARBA00022525"/>
    </source>
</evidence>
<protein>
    <recommendedName>
        <fullName evidence="4">VWFD domain-containing protein</fullName>
    </recommendedName>
</protein>